<evidence type="ECO:0000313" key="3">
    <source>
        <dbReference type="EMBL" id="MBS6940065.1"/>
    </source>
</evidence>
<dbReference type="EMBL" id="JAGZSV010000007">
    <property type="protein sequence ID" value="MBS6940065.1"/>
    <property type="molecule type" value="Genomic_DNA"/>
</dbReference>
<dbReference type="CDD" id="cd22191">
    <property type="entry name" value="DPBB_RlpA_EXP_N-like"/>
    <property type="match status" value="1"/>
</dbReference>
<dbReference type="AlphaFoldDB" id="A0A943YUV5"/>
<dbReference type="SUPFAM" id="SSF50685">
    <property type="entry name" value="Barwin-like endoglucanases"/>
    <property type="match status" value="1"/>
</dbReference>
<feature type="compositionally biased region" description="Gly residues" evidence="2">
    <location>
        <begin position="236"/>
        <end position="248"/>
    </location>
</feature>
<evidence type="ECO:0000313" key="4">
    <source>
        <dbReference type="Proteomes" id="UP000727506"/>
    </source>
</evidence>
<reference evidence="3" key="1">
    <citation type="submission" date="2021-02" db="EMBL/GenBank/DDBJ databases">
        <title>Infant gut strain persistence is associated with maternal origin, phylogeny, and functional potential including surface adhesion and iron acquisition.</title>
        <authorList>
            <person name="Lou Y.C."/>
        </authorList>
    </citation>
    <scope>NUCLEOTIDE SEQUENCE</scope>
    <source>
        <strain evidence="3">L2_039_000G1_dasL2_039_000G1_concoct_11</strain>
    </source>
</reference>
<feature type="compositionally biased region" description="Low complexity" evidence="2">
    <location>
        <begin position="197"/>
        <end position="222"/>
    </location>
</feature>
<protein>
    <submittedName>
        <fullName evidence="3">Peptidase</fullName>
    </submittedName>
</protein>
<proteinExistence type="predicted"/>
<evidence type="ECO:0000256" key="1">
    <source>
        <dbReference type="SAM" id="Coils"/>
    </source>
</evidence>
<dbReference type="Gene3D" id="2.40.40.10">
    <property type="entry name" value="RlpA-like domain"/>
    <property type="match status" value="1"/>
</dbReference>
<dbReference type="InterPro" id="IPR036908">
    <property type="entry name" value="RlpA-like_sf"/>
</dbReference>
<organism evidence="3 4">
    <name type="scientific">Slackia piriformis</name>
    <dbReference type="NCBI Taxonomy" id="626934"/>
    <lineage>
        <taxon>Bacteria</taxon>
        <taxon>Bacillati</taxon>
        <taxon>Actinomycetota</taxon>
        <taxon>Coriobacteriia</taxon>
        <taxon>Eggerthellales</taxon>
        <taxon>Eggerthellaceae</taxon>
        <taxon>Slackia</taxon>
    </lineage>
</organism>
<name>A0A943YUV5_9ACTN</name>
<keyword evidence="1" id="KW-0175">Coiled coil</keyword>
<dbReference type="Gene3D" id="6.10.250.3150">
    <property type="match status" value="1"/>
</dbReference>
<comment type="caution">
    <text evidence="3">The sequence shown here is derived from an EMBL/GenBank/DDBJ whole genome shotgun (WGS) entry which is preliminary data.</text>
</comment>
<feature type="region of interest" description="Disordered" evidence="2">
    <location>
        <begin position="191"/>
        <end position="272"/>
    </location>
</feature>
<accession>A0A943YUV5</accession>
<feature type="coiled-coil region" evidence="1">
    <location>
        <begin position="11"/>
        <end position="52"/>
    </location>
</feature>
<sequence>MSAPAAWADSVSDAQETLDSAEARLAQIVEEHDRLQDEADGLQVKIDDAIEGVMAAQSEVQEGRARLGDMMSYEYKSGGVGMLKVLLESENLSDLLNNMHYVDSVQKAQAEEIELQRGREEAFNAALDDLNDKKDEQMAKLAEAEQKTAEAAQVVSGAEAQLAKAKDEAAAAAEAERLAALKAQAEALAAEQEKAAAAETPALEQTPEEPSSQESNPSDNGAGNAGTGNAGSNSGSSGGSSDGAGGEQAGWKTGSASAYGSTSDGTLGQPTASGALVTETSMGVAIPLSWPNARSYLGRQVEISYGGMTVIATVNDLGGMGGGSRSLDLQPGVWKALGASSCLDWGVRTVSYRFL</sequence>
<evidence type="ECO:0000256" key="2">
    <source>
        <dbReference type="SAM" id="MobiDB-lite"/>
    </source>
</evidence>
<feature type="compositionally biased region" description="Polar residues" evidence="2">
    <location>
        <begin position="254"/>
        <end position="272"/>
    </location>
</feature>
<dbReference type="Proteomes" id="UP000727506">
    <property type="component" value="Unassembled WGS sequence"/>
</dbReference>
<gene>
    <name evidence="3" type="ORF">KH142_00995</name>
</gene>